<name>A0A9J7BSS1_9BACT</name>
<proteinExistence type="predicted"/>
<dbReference type="RefSeq" id="WP_260795214.1">
    <property type="nucleotide sequence ID" value="NZ_CP093313.1"/>
</dbReference>
<dbReference type="PANTHER" id="PTHR43064">
    <property type="entry name" value="PHOSPHORIBOSYLAMINOIMIDAZOLE CARBOXYLASE-RELATED"/>
    <property type="match status" value="1"/>
</dbReference>
<feature type="domain" description="PurE" evidence="1">
    <location>
        <begin position="119"/>
        <end position="248"/>
    </location>
</feature>
<evidence type="ECO:0000259" key="1">
    <source>
        <dbReference type="SMART" id="SM01001"/>
    </source>
</evidence>
<dbReference type="PANTHER" id="PTHR43064:SF1">
    <property type="entry name" value="SLL1489 PROTEIN"/>
    <property type="match status" value="1"/>
</dbReference>
<reference evidence="2" key="1">
    <citation type="submission" date="2021-04" db="EMBL/GenBank/DDBJ databases">
        <title>Phylogenetic analysis of Acidobacteriaceae.</title>
        <authorList>
            <person name="Qiu L."/>
            <person name="Zhang Q."/>
        </authorList>
    </citation>
    <scope>NUCLEOTIDE SEQUENCE</scope>
    <source>
        <strain evidence="2">DSM 25168</strain>
    </source>
</reference>
<dbReference type="InterPro" id="IPR039476">
    <property type="entry name" value="P2CMN_synthase_LarB"/>
</dbReference>
<dbReference type="SMART" id="SM01001">
    <property type="entry name" value="AIRC"/>
    <property type="match status" value="1"/>
</dbReference>
<evidence type="ECO:0000313" key="2">
    <source>
        <dbReference type="EMBL" id="UWZ85633.1"/>
    </source>
</evidence>
<accession>A0A9J7BSS1</accession>
<dbReference type="Gene3D" id="3.40.50.1970">
    <property type="match status" value="1"/>
</dbReference>
<dbReference type="EMBL" id="CP093313">
    <property type="protein sequence ID" value="UWZ85633.1"/>
    <property type="molecule type" value="Genomic_DNA"/>
</dbReference>
<dbReference type="InterPro" id="IPR000031">
    <property type="entry name" value="PurE_dom"/>
</dbReference>
<sequence>MERAQLEALLNEVREGRTDIPDALERLRVLPFEDMGFAKLDHHRPLRTGMPEVIFASGKTIEHVTAIFVRMAQAGGNVLATRVSPECAQAVLAAEPRAVHHVTARCITLEQAVPPQGKGTVAVVCAGTSDLAVAEEAAVTARLMGNTVELIADVGVAGIHRLLAQRGSLQSARVLIVCAGMEGALPTVVGGLVNAPVIAVPTSIGYGASFGGLAALLGMLNTCSPNVCVVNIDNGFGAACIATLINRM</sequence>
<protein>
    <submittedName>
        <fullName evidence="2">Nickel pincer cofactor biosynthesis protein LarB</fullName>
    </submittedName>
</protein>
<dbReference type="GO" id="GO:0006189">
    <property type="term" value="P:'de novo' IMP biosynthetic process"/>
    <property type="evidence" value="ECO:0007669"/>
    <property type="project" value="InterPro"/>
</dbReference>
<gene>
    <name evidence="2" type="primary">larB</name>
    <name evidence="2" type="ORF">MOP44_06730</name>
</gene>
<dbReference type="NCBIfam" id="NF033503">
    <property type="entry name" value="LarB"/>
    <property type="match status" value="1"/>
</dbReference>
<keyword evidence="3" id="KW-1185">Reference proteome</keyword>
<dbReference type="Proteomes" id="UP001059380">
    <property type="component" value="Chromosome"/>
</dbReference>
<dbReference type="Pfam" id="PF00731">
    <property type="entry name" value="AIRC"/>
    <property type="match status" value="1"/>
</dbReference>
<dbReference type="SUPFAM" id="SSF52255">
    <property type="entry name" value="N5-CAIR mutase (phosphoribosylaminoimidazole carboxylase, PurE)"/>
    <property type="match status" value="1"/>
</dbReference>
<evidence type="ECO:0000313" key="3">
    <source>
        <dbReference type="Proteomes" id="UP001059380"/>
    </source>
</evidence>
<dbReference type="GO" id="GO:0016787">
    <property type="term" value="F:hydrolase activity"/>
    <property type="evidence" value="ECO:0007669"/>
    <property type="project" value="InterPro"/>
</dbReference>
<dbReference type="KEGG" id="orp:MOP44_06730"/>
<dbReference type="AlphaFoldDB" id="A0A9J7BSS1"/>
<organism evidence="2 3">
    <name type="scientific">Occallatibacter riparius</name>
    <dbReference type="NCBI Taxonomy" id="1002689"/>
    <lineage>
        <taxon>Bacteria</taxon>
        <taxon>Pseudomonadati</taxon>
        <taxon>Acidobacteriota</taxon>
        <taxon>Terriglobia</taxon>
        <taxon>Terriglobales</taxon>
        <taxon>Acidobacteriaceae</taxon>
        <taxon>Occallatibacter</taxon>
    </lineage>
</organism>